<keyword evidence="4" id="KW-0479">Metal-binding</keyword>
<dbReference type="FunFam" id="3.30.830.10:FF:000012">
    <property type="entry name" value="Protease 3"/>
    <property type="match status" value="1"/>
</dbReference>
<dbReference type="InterPro" id="IPR050626">
    <property type="entry name" value="Peptidase_M16"/>
</dbReference>
<dbReference type="Pfam" id="PF00675">
    <property type="entry name" value="Peptidase_M16"/>
    <property type="match status" value="1"/>
</dbReference>
<dbReference type="Pfam" id="PF22456">
    <property type="entry name" value="PqqF-like_C_4"/>
    <property type="match status" value="1"/>
</dbReference>
<evidence type="ECO:0000256" key="7">
    <source>
        <dbReference type="ARBA" id="ARBA00023049"/>
    </source>
</evidence>
<evidence type="ECO:0000256" key="6">
    <source>
        <dbReference type="ARBA" id="ARBA00022833"/>
    </source>
</evidence>
<feature type="domain" description="Coenzyme PQQ synthesis protein F-like C-terminal lobe" evidence="13">
    <location>
        <begin position="812"/>
        <end position="911"/>
    </location>
</feature>
<keyword evidence="3" id="KW-0645">Protease</keyword>
<dbReference type="GO" id="GO:0046872">
    <property type="term" value="F:metal ion binding"/>
    <property type="evidence" value="ECO:0007669"/>
    <property type="project" value="UniProtKB-KW"/>
</dbReference>
<feature type="signal peptide" evidence="9">
    <location>
        <begin position="1"/>
        <end position="22"/>
    </location>
</feature>
<dbReference type="InterPro" id="IPR011249">
    <property type="entry name" value="Metalloenz_LuxS/M16"/>
</dbReference>
<dbReference type="SUPFAM" id="SSF63411">
    <property type="entry name" value="LuxS/MPP-like metallohydrolase"/>
    <property type="match status" value="4"/>
</dbReference>
<feature type="domain" description="Peptidase M16 middle/third" evidence="12">
    <location>
        <begin position="417"/>
        <end position="705"/>
    </location>
</feature>
<evidence type="ECO:0000259" key="13">
    <source>
        <dbReference type="Pfam" id="PF22456"/>
    </source>
</evidence>
<comment type="cofactor">
    <cofactor evidence="1">
        <name>Zn(2+)</name>
        <dbReference type="ChEBI" id="CHEBI:29105"/>
    </cofactor>
</comment>
<feature type="domain" description="Peptidase M16 C-terminal" evidence="11">
    <location>
        <begin position="226"/>
        <end position="408"/>
    </location>
</feature>
<evidence type="ECO:0008006" key="15">
    <source>
        <dbReference type="Google" id="ProtNLM"/>
    </source>
</evidence>
<dbReference type="GO" id="GO:0004222">
    <property type="term" value="F:metalloendopeptidase activity"/>
    <property type="evidence" value="ECO:0007669"/>
    <property type="project" value="InterPro"/>
</dbReference>
<reference evidence="14" key="1">
    <citation type="submission" date="2021-01" db="EMBL/GenBank/DDBJ databases">
        <authorList>
            <person name="Corre E."/>
            <person name="Pelletier E."/>
            <person name="Niang G."/>
            <person name="Scheremetjew M."/>
            <person name="Finn R."/>
            <person name="Kale V."/>
            <person name="Holt S."/>
            <person name="Cochrane G."/>
            <person name="Meng A."/>
            <person name="Brown T."/>
            <person name="Cohen L."/>
        </authorList>
    </citation>
    <scope>NUCLEOTIDE SEQUENCE</scope>
    <source>
        <strain evidence="14">379</strain>
    </source>
</reference>
<feature type="domain" description="Peptidase M16 N-terminal" evidence="10">
    <location>
        <begin position="66"/>
        <end position="199"/>
    </location>
</feature>
<dbReference type="EMBL" id="HBIR01054765">
    <property type="protein sequence ID" value="CAE0591502.1"/>
    <property type="molecule type" value="Transcribed_RNA"/>
</dbReference>
<evidence type="ECO:0000256" key="5">
    <source>
        <dbReference type="ARBA" id="ARBA00022801"/>
    </source>
</evidence>
<keyword evidence="6" id="KW-0862">Zinc</keyword>
<evidence type="ECO:0000256" key="4">
    <source>
        <dbReference type="ARBA" id="ARBA00022723"/>
    </source>
</evidence>
<accession>A0A7S3TQW9</accession>
<name>A0A7S3TQW9_EMIHU</name>
<dbReference type="GO" id="GO:0005737">
    <property type="term" value="C:cytoplasm"/>
    <property type="evidence" value="ECO:0007669"/>
    <property type="project" value="UniProtKB-ARBA"/>
</dbReference>
<keyword evidence="9" id="KW-0732">Signal</keyword>
<dbReference type="InterPro" id="IPR001431">
    <property type="entry name" value="Pept_M16_Zn_BS"/>
</dbReference>
<dbReference type="Gene3D" id="3.30.830.10">
    <property type="entry name" value="Metalloenzyme, LuxS/M16 peptidase-like"/>
    <property type="match status" value="4"/>
</dbReference>
<comment type="similarity">
    <text evidence="2 8">Belongs to the peptidase M16 family.</text>
</comment>
<dbReference type="AlphaFoldDB" id="A0A7S3TQW9"/>
<dbReference type="Pfam" id="PF05193">
    <property type="entry name" value="Peptidase_M16_C"/>
    <property type="match status" value="1"/>
</dbReference>
<keyword evidence="5" id="KW-0378">Hydrolase</keyword>
<dbReference type="GO" id="GO:0006508">
    <property type="term" value="P:proteolysis"/>
    <property type="evidence" value="ECO:0007669"/>
    <property type="project" value="UniProtKB-KW"/>
</dbReference>
<evidence type="ECO:0000256" key="1">
    <source>
        <dbReference type="ARBA" id="ARBA00001947"/>
    </source>
</evidence>
<dbReference type="PROSITE" id="PS51318">
    <property type="entry name" value="TAT"/>
    <property type="match status" value="1"/>
</dbReference>
<keyword evidence="7" id="KW-0482">Metalloprotease</keyword>
<dbReference type="InterPro" id="IPR032632">
    <property type="entry name" value="Peptidase_M16_M"/>
</dbReference>
<evidence type="ECO:0000256" key="9">
    <source>
        <dbReference type="SAM" id="SignalP"/>
    </source>
</evidence>
<organism evidence="14">
    <name type="scientific">Emiliania huxleyi</name>
    <name type="common">Coccolithophore</name>
    <name type="synonym">Pontosphaera huxleyi</name>
    <dbReference type="NCBI Taxonomy" id="2903"/>
    <lineage>
        <taxon>Eukaryota</taxon>
        <taxon>Haptista</taxon>
        <taxon>Haptophyta</taxon>
        <taxon>Prymnesiophyceae</taxon>
        <taxon>Isochrysidales</taxon>
        <taxon>Noelaerhabdaceae</taxon>
        <taxon>Emiliania</taxon>
    </lineage>
</organism>
<feature type="chain" id="PRO_5030657267" description="Peptidase M16" evidence="9">
    <location>
        <begin position="23"/>
        <end position="990"/>
    </location>
</feature>
<evidence type="ECO:0000256" key="8">
    <source>
        <dbReference type="RuleBase" id="RU004447"/>
    </source>
</evidence>
<evidence type="ECO:0000259" key="11">
    <source>
        <dbReference type="Pfam" id="PF05193"/>
    </source>
</evidence>
<dbReference type="PANTHER" id="PTHR43690:SF18">
    <property type="entry name" value="INSULIN-DEGRADING ENZYME-RELATED"/>
    <property type="match status" value="1"/>
</dbReference>
<dbReference type="InterPro" id="IPR007863">
    <property type="entry name" value="Peptidase_M16_C"/>
</dbReference>
<evidence type="ECO:0000259" key="10">
    <source>
        <dbReference type="Pfam" id="PF00675"/>
    </source>
</evidence>
<sequence>MRAATESASRRALLSLCSALLATPTPSPAAAAAAAAAARGLQTFDIAASNLDRRSFRGMQLSNGLRVLLCSDPEAGKAAASMNVAVGSMSNPVEWPGLAHFCEHMLFLGTKRFPGEGEFERFIAANAGSNNAFTGSEETNYFFSVNGDALPGALTRFADFFTAPLFSESGTTREVDAIDAEHAKNLQSDFWRSDAVLRLRARPDHPYSRFFTGNRQTLRGGDADARAALFAFHRAFYRAPQMALAVAGPQSLDALQRLVQANFGALPPGPAPPASAAYDALPPPFDTQPEPPVATVLVPVREQRSVTVTWCLPVEDPDEWWRAKPDSTVVSLLSSRAQGGLTQLLKAKGLASSVDGSIDEFTRSFVVLTAYIGLTPQGLQRWPEVVSALFSYLALLREEGVPPHVYAEERRMRELAFAFAEPAPPSSFVQSASGNLFLFPPREWLRGPLLAGEGAEPLVRSILEGLTPQAAVVKLTARELAPLATRVEPVYSASYGEMPIGREVAAWSAAPRLDGLAVPPPNRFIPTDLSIKARGASTAQGGGGGAARRVKPALLLNTDSVRLHFLQDERFGRPKAFAFVSLRTPQLYESAAAAAQAELYAALLSDALQDVTYQAARAGLSAGASVGWQGLSLSLSGYDQRLPELAALVADSLRTFDVAPLAFERQRDGLLRQLRGADKRQPVEQAAYRRNLALETPRYTNEQLAAGLEKATLPQVLGLQRRLLPEVEVEALLCGNVAEGQATQLVLKLLNALGSRPLPVARRPVRRVRVLPAGERTLQQFVAASQAEVNSATEVYFQVGGDEADDWVLLTLLSQLMSKAFYSELRTKQQLGYIVQCSANEIDGVRGLSFLVQSKVAAPEAVEERIEAFLRLFRGTLLLLGEAEVQSYAASIAAQFTDVDGRLDQQAGRLWAECTRRRYDFERPWRSAEKVKRLTREQLIAFFDRHVASGSPTRRQLSTHVYAQSMAPPQLRVQLPGDDFYPAPRDLLLV</sequence>
<evidence type="ECO:0000313" key="14">
    <source>
        <dbReference type="EMBL" id="CAE0591502.1"/>
    </source>
</evidence>
<evidence type="ECO:0000256" key="3">
    <source>
        <dbReference type="ARBA" id="ARBA00022670"/>
    </source>
</evidence>
<dbReference type="InterPro" id="IPR011765">
    <property type="entry name" value="Pept_M16_N"/>
</dbReference>
<dbReference type="PROSITE" id="PS00143">
    <property type="entry name" value="INSULINASE"/>
    <property type="match status" value="1"/>
</dbReference>
<dbReference type="Pfam" id="PF16187">
    <property type="entry name" value="Peptidase_M16_M"/>
    <property type="match status" value="1"/>
</dbReference>
<protein>
    <recommendedName>
        <fullName evidence="15">Peptidase M16</fullName>
    </recommendedName>
</protein>
<gene>
    <name evidence="14" type="ORF">EHUX00137_LOCUS42669</name>
</gene>
<evidence type="ECO:0000256" key="2">
    <source>
        <dbReference type="ARBA" id="ARBA00007261"/>
    </source>
</evidence>
<dbReference type="InterPro" id="IPR006311">
    <property type="entry name" value="TAT_signal"/>
</dbReference>
<dbReference type="InterPro" id="IPR054734">
    <property type="entry name" value="PqqF-like_C_4"/>
</dbReference>
<proteinExistence type="inferred from homology"/>
<evidence type="ECO:0000259" key="12">
    <source>
        <dbReference type="Pfam" id="PF16187"/>
    </source>
</evidence>
<dbReference type="PANTHER" id="PTHR43690">
    <property type="entry name" value="NARDILYSIN"/>
    <property type="match status" value="1"/>
</dbReference>